<protein>
    <recommendedName>
        <fullName evidence="3">Guanine nucleotide-binding protein subunit beta-like protein</fullName>
    </recommendedName>
</protein>
<dbReference type="InterPro" id="IPR015943">
    <property type="entry name" value="WD40/YVTN_repeat-like_dom_sf"/>
</dbReference>
<comment type="caution">
    <text evidence="1">The sequence shown here is derived from an EMBL/GenBank/DDBJ whole genome shotgun (WGS) entry which is preliminary data.</text>
</comment>
<dbReference type="SUPFAM" id="SSF50978">
    <property type="entry name" value="WD40 repeat-like"/>
    <property type="match status" value="1"/>
</dbReference>
<gene>
    <name evidence="1" type="ORF">PGLA1383_LOCUS23378</name>
</gene>
<evidence type="ECO:0000313" key="1">
    <source>
        <dbReference type="EMBL" id="CAE8605258.1"/>
    </source>
</evidence>
<accession>A0A813ETE5</accession>
<dbReference type="AlphaFoldDB" id="A0A813ETE5"/>
<dbReference type="Proteomes" id="UP000654075">
    <property type="component" value="Unassembled WGS sequence"/>
</dbReference>
<name>A0A813ETE5_POLGL</name>
<feature type="non-terminal residue" evidence="1">
    <location>
        <position position="129"/>
    </location>
</feature>
<sequence>MEASERSTPAVILRSRAGGGIYSLSFASSGLLFSGGVEGEITAWDLDDRRPAASWAAASFTVLSVQGMARGASCLSQSKDGLLQLWDVATQKLCWEVVTDSCSFARCLALPTAGGDPLDADPSSCLTLP</sequence>
<dbReference type="Gene3D" id="2.130.10.10">
    <property type="entry name" value="YVTN repeat-like/Quinoprotein amine dehydrogenase"/>
    <property type="match status" value="1"/>
</dbReference>
<reference evidence="1" key="1">
    <citation type="submission" date="2021-02" db="EMBL/GenBank/DDBJ databases">
        <authorList>
            <person name="Dougan E. K."/>
            <person name="Rhodes N."/>
            <person name="Thang M."/>
            <person name="Chan C."/>
        </authorList>
    </citation>
    <scope>NUCLEOTIDE SEQUENCE</scope>
</reference>
<keyword evidence="2" id="KW-1185">Reference proteome</keyword>
<dbReference type="InterPro" id="IPR036322">
    <property type="entry name" value="WD40_repeat_dom_sf"/>
</dbReference>
<organism evidence="1 2">
    <name type="scientific">Polarella glacialis</name>
    <name type="common">Dinoflagellate</name>
    <dbReference type="NCBI Taxonomy" id="89957"/>
    <lineage>
        <taxon>Eukaryota</taxon>
        <taxon>Sar</taxon>
        <taxon>Alveolata</taxon>
        <taxon>Dinophyceae</taxon>
        <taxon>Suessiales</taxon>
        <taxon>Suessiaceae</taxon>
        <taxon>Polarella</taxon>
    </lineage>
</organism>
<dbReference type="EMBL" id="CAJNNV010017569">
    <property type="protein sequence ID" value="CAE8605258.1"/>
    <property type="molecule type" value="Genomic_DNA"/>
</dbReference>
<evidence type="ECO:0000313" key="2">
    <source>
        <dbReference type="Proteomes" id="UP000654075"/>
    </source>
</evidence>
<evidence type="ECO:0008006" key="3">
    <source>
        <dbReference type="Google" id="ProtNLM"/>
    </source>
</evidence>
<proteinExistence type="predicted"/>